<reference evidence="1 2" key="1">
    <citation type="journal article" date="2014" name="Int. J. Syst. Evol. Microbiol.">
        <title>Listeria floridensis sp. nov., Listeria aquatica sp. nov., Listeria cornellensis sp. nov., Listeria riparia sp. nov. and Listeria grandensis sp. nov., from agricultural and natural environments.</title>
        <authorList>
            <person name="den Bakker H.C."/>
            <person name="Warchocki S."/>
            <person name="Wright E.M."/>
            <person name="Allred A.F."/>
            <person name="Ahlstrom C."/>
            <person name="Manuel C.S."/>
            <person name="Stasiewicz M.J."/>
            <person name="Burrell A."/>
            <person name="Roof S."/>
            <person name="Strawn L."/>
            <person name="Fortes E.D."/>
            <person name="Nightingale K.K."/>
            <person name="Kephart D."/>
            <person name="Wiedmann M."/>
        </authorList>
    </citation>
    <scope>NUCLEOTIDE SEQUENCE [LARGE SCALE GENOMIC DNA]</scope>
    <source>
        <strain evidence="2">FSL F6-971</strain>
    </source>
</reference>
<dbReference type="AlphaFoldDB" id="W7B3Y9"/>
<dbReference type="Proteomes" id="UP000019253">
    <property type="component" value="Unassembled WGS sequence"/>
</dbReference>
<accession>W7B3Y9</accession>
<dbReference type="PATRIC" id="fig|1265819.5.peg.2907"/>
<keyword evidence="2" id="KW-1185">Reference proteome</keyword>
<evidence type="ECO:0000313" key="1">
    <source>
        <dbReference type="EMBL" id="EUJ20642.1"/>
    </source>
</evidence>
<comment type="caution">
    <text evidence="1">The sequence shown here is derived from an EMBL/GenBank/DDBJ whole genome shotgun (WGS) entry which is preliminary data.</text>
</comment>
<name>W7B3Y9_9LIST</name>
<dbReference type="STRING" id="1265819.PGRAN_14547"/>
<dbReference type="RefSeq" id="WP_036067825.1">
    <property type="nucleotide sequence ID" value="NZ_AODD01000029.1"/>
</dbReference>
<gene>
    <name evidence="1" type="ORF">PGRAN_14547</name>
</gene>
<evidence type="ECO:0000313" key="2">
    <source>
        <dbReference type="Proteomes" id="UP000019253"/>
    </source>
</evidence>
<sequence length="149" mass="16363">MKKRMRMVFVILLIFTMAMVGPINSVGLGSWFATGVSASSGLSLVVDKPKQEENRQFSLKLMDETALGSSDDPPSDEDVVENFVELAIPAGMILDLEETEMRNAATATGKLVFDADSGVAKVTWNEAATERVYELILIAEKRKIIHCRP</sequence>
<dbReference type="EMBL" id="AODD01000029">
    <property type="protein sequence ID" value="EUJ20642.1"/>
    <property type="molecule type" value="Genomic_DNA"/>
</dbReference>
<protein>
    <submittedName>
        <fullName evidence="1">Uncharacterized protein</fullName>
    </submittedName>
</protein>
<organism evidence="1 2">
    <name type="scientific">Listeria grandensis FSL F6-0971</name>
    <dbReference type="NCBI Taxonomy" id="1265819"/>
    <lineage>
        <taxon>Bacteria</taxon>
        <taxon>Bacillati</taxon>
        <taxon>Bacillota</taxon>
        <taxon>Bacilli</taxon>
        <taxon>Bacillales</taxon>
        <taxon>Listeriaceae</taxon>
        <taxon>Listeria</taxon>
    </lineage>
</organism>
<proteinExistence type="predicted"/>